<dbReference type="RefSeq" id="WP_023842828.1">
    <property type="nucleotide sequence ID" value="NC_022995.1"/>
</dbReference>
<keyword evidence="1" id="KW-0614">Plasmid</keyword>
<dbReference type="InterPro" id="IPR025317">
    <property type="entry name" value="DUF4222"/>
</dbReference>
<accession>V5YPP4</accession>
<dbReference type="EMBL" id="AB853026">
    <property type="protein sequence ID" value="BAO19288.1"/>
    <property type="molecule type" value="Genomic_DNA"/>
</dbReference>
<organism evidence="1">
    <name type="scientific">Burkholderia sp. M701</name>
    <dbReference type="NCBI Taxonomy" id="326454"/>
    <lineage>
        <taxon>Bacteria</taxon>
        <taxon>Pseudomonadati</taxon>
        <taxon>Pseudomonadota</taxon>
        <taxon>Betaproteobacteria</taxon>
        <taxon>Burkholderiales</taxon>
        <taxon>Burkholderiaceae</taxon>
        <taxon>Burkholderia</taxon>
    </lineage>
</organism>
<reference evidence="1" key="2">
    <citation type="submission" date="2024-06" db="EMBL/GenBank/DDBJ databases">
        <authorList>
            <person name="Sakai Y."/>
            <person name="Fujii T."/>
        </authorList>
    </citation>
    <scope>NUCLEOTIDE SEQUENCE</scope>
    <source>
        <strain evidence="1">M701</strain>
        <plasmid evidence="1">pM7012</plasmid>
    </source>
</reference>
<reference evidence="1" key="1">
    <citation type="journal article" date="2014" name="Microbiology">
        <title>A 2,4-dichlorophenoxyacetic acid degradation plasmid pM7012 discloses distribution of an unclassified megaplasmid group across bacterial species.</title>
        <authorList>
            <person name="Sakai Y."/>
            <person name="Ogawa N."/>
            <person name="Shimomura Y."/>
            <person name="Fujii T."/>
        </authorList>
    </citation>
    <scope>NUCLEOTIDE SEQUENCE</scope>
    <source>
        <strain evidence="1">M701</strain>
    </source>
</reference>
<evidence type="ECO:0000313" key="1">
    <source>
        <dbReference type="EMBL" id="BAO19288.1"/>
    </source>
</evidence>
<dbReference type="Pfam" id="PF13973">
    <property type="entry name" value="DUF4222"/>
    <property type="match status" value="1"/>
</dbReference>
<sequence length="165" mass="18483">MSEIYVDAAGNRVEIISVEEQQVSFFQQGGGFQRSMPRAEFDATFKAFDPATLEYRRIKVTIEAFEDGSSLPAYSNGMLWNGWEMPYFTREAAIAITRHVKEVSYDSERDVFVEDDGYPEDGPLITAATTIRVGNEDVEVFAIGSGSWCWELADTSTQPQPPTCK</sequence>
<protein>
    <submittedName>
        <fullName evidence="1">Uncharacterized protein</fullName>
    </submittedName>
</protein>
<dbReference type="AlphaFoldDB" id="V5YPP4"/>
<geneLocation type="plasmid" evidence="1">
    <name>pM7012</name>
</geneLocation>
<proteinExistence type="predicted"/>
<name>V5YPP4_9BURK</name>